<keyword evidence="6 7" id="KW-0472">Membrane</keyword>
<evidence type="ECO:0000256" key="4">
    <source>
        <dbReference type="ARBA" id="ARBA00022692"/>
    </source>
</evidence>
<proteinExistence type="predicted"/>
<feature type="transmembrane region" description="Helical" evidence="7">
    <location>
        <begin position="163"/>
        <end position="184"/>
    </location>
</feature>
<dbReference type="AlphaFoldDB" id="A0A553V6N5"/>
<keyword evidence="2" id="KW-0813">Transport</keyword>
<keyword evidence="3" id="KW-1003">Cell membrane</keyword>
<dbReference type="Gene3D" id="1.20.1250.20">
    <property type="entry name" value="MFS general substrate transporter like domains"/>
    <property type="match status" value="2"/>
</dbReference>
<organism evidence="9 10">
    <name type="scientific">Deinococcus detaillensis</name>
    <dbReference type="NCBI Taxonomy" id="2592048"/>
    <lineage>
        <taxon>Bacteria</taxon>
        <taxon>Thermotogati</taxon>
        <taxon>Deinococcota</taxon>
        <taxon>Deinococci</taxon>
        <taxon>Deinococcales</taxon>
        <taxon>Deinococcaceae</taxon>
        <taxon>Deinococcus</taxon>
    </lineage>
</organism>
<feature type="domain" description="Major facilitator superfamily (MFS) profile" evidence="8">
    <location>
        <begin position="9"/>
        <end position="394"/>
    </location>
</feature>
<sequence>MLWTRPSLPLRLIALLMVSEFVRAGLIVAFLPLMAAQYGLSTAQVGSIVGIHYLMDALAKGPVGLVTQRLGLGGALIGSSVLGLGVILAVLGGAGFWPLLMLAAVWGVFYAALWPSVMAVSQQYAVTGREARALSLTNLSVAPGIALGTLGIGQLMLRSPAGVPTLLLAAQAVVTVLALSLAALRLSSGEKGSGETGGNETRSQSFEHWKAQWQKVAALLPAAFAQMLAPGLLVTLFYPLLRRLNLSLTDLLGPAVLGGACLLAALLLAGRLADQLSPRAVLGPGLLLLAFTFGLGGYSAELLTRSLWLIAALIGLGYGTFMAGWNGLVGQTLPPQNRAAAWGVVMATEALGYSLGPVLGGALWQSGGVRVFWLGAGVFLLAQLYYWGLGRRLGQERSSVRASED</sequence>
<evidence type="ECO:0000256" key="7">
    <source>
        <dbReference type="SAM" id="Phobius"/>
    </source>
</evidence>
<gene>
    <name evidence="9" type="ORF">FNU79_00790</name>
</gene>
<dbReference type="EMBL" id="VKDB01000001">
    <property type="protein sequence ID" value="TSA88147.1"/>
    <property type="molecule type" value="Genomic_DNA"/>
</dbReference>
<dbReference type="PANTHER" id="PTHR23517">
    <property type="entry name" value="RESISTANCE PROTEIN MDTM, PUTATIVE-RELATED-RELATED"/>
    <property type="match status" value="1"/>
</dbReference>
<feature type="transmembrane region" description="Helical" evidence="7">
    <location>
        <begin position="38"/>
        <end position="58"/>
    </location>
</feature>
<dbReference type="Proteomes" id="UP000316092">
    <property type="component" value="Unassembled WGS sequence"/>
</dbReference>
<name>A0A553V6N5_9DEIO</name>
<dbReference type="GO" id="GO:0005886">
    <property type="term" value="C:plasma membrane"/>
    <property type="evidence" value="ECO:0007669"/>
    <property type="project" value="UniProtKB-SubCell"/>
</dbReference>
<feature type="transmembrane region" description="Helical" evidence="7">
    <location>
        <begin position="340"/>
        <end position="364"/>
    </location>
</feature>
<keyword evidence="4 7" id="KW-0812">Transmembrane</keyword>
<dbReference type="OrthoDB" id="59622at2"/>
<feature type="transmembrane region" description="Helical" evidence="7">
    <location>
        <begin position="70"/>
        <end position="91"/>
    </location>
</feature>
<dbReference type="GO" id="GO:0022857">
    <property type="term" value="F:transmembrane transporter activity"/>
    <property type="evidence" value="ECO:0007669"/>
    <property type="project" value="InterPro"/>
</dbReference>
<evidence type="ECO:0000256" key="5">
    <source>
        <dbReference type="ARBA" id="ARBA00022989"/>
    </source>
</evidence>
<dbReference type="SUPFAM" id="SSF103473">
    <property type="entry name" value="MFS general substrate transporter"/>
    <property type="match status" value="1"/>
</dbReference>
<dbReference type="InterPro" id="IPR011701">
    <property type="entry name" value="MFS"/>
</dbReference>
<dbReference type="InterPro" id="IPR036259">
    <property type="entry name" value="MFS_trans_sf"/>
</dbReference>
<dbReference type="InterPro" id="IPR020846">
    <property type="entry name" value="MFS_dom"/>
</dbReference>
<evidence type="ECO:0000256" key="3">
    <source>
        <dbReference type="ARBA" id="ARBA00022475"/>
    </source>
</evidence>
<feature type="transmembrane region" description="Helical" evidence="7">
    <location>
        <begin position="251"/>
        <end position="269"/>
    </location>
</feature>
<feature type="transmembrane region" description="Helical" evidence="7">
    <location>
        <begin position="370"/>
        <end position="389"/>
    </location>
</feature>
<keyword evidence="5 7" id="KW-1133">Transmembrane helix</keyword>
<feature type="transmembrane region" description="Helical" evidence="7">
    <location>
        <begin position="281"/>
        <end position="300"/>
    </location>
</feature>
<evidence type="ECO:0000256" key="2">
    <source>
        <dbReference type="ARBA" id="ARBA00022448"/>
    </source>
</evidence>
<evidence type="ECO:0000313" key="9">
    <source>
        <dbReference type="EMBL" id="TSA88147.1"/>
    </source>
</evidence>
<dbReference type="PROSITE" id="PS50850">
    <property type="entry name" value="MFS"/>
    <property type="match status" value="1"/>
</dbReference>
<evidence type="ECO:0000256" key="1">
    <source>
        <dbReference type="ARBA" id="ARBA00004651"/>
    </source>
</evidence>
<comment type="caution">
    <text evidence="9">The sequence shown here is derived from an EMBL/GenBank/DDBJ whole genome shotgun (WGS) entry which is preliminary data.</text>
</comment>
<feature type="transmembrane region" description="Helical" evidence="7">
    <location>
        <begin position="12"/>
        <end position="32"/>
    </location>
</feature>
<evidence type="ECO:0000313" key="10">
    <source>
        <dbReference type="Proteomes" id="UP000316092"/>
    </source>
</evidence>
<keyword evidence="10" id="KW-1185">Reference proteome</keyword>
<feature type="transmembrane region" description="Helical" evidence="7">
    <location>
        <begin position="97"/>
        <end position="121"/>
    </location>
</feature>
<dbReference type="Pfam" id="PF07690">
    <property type="entry name" value="MFS_1"/>
    <property type="match status" value="1"/>
</dbReference>
<accession>A0A553V6N5</accession>
<reference evidence="9 10" key="1">
    <citation type="submission" date="2019-07" db="EMBL/GenBank/DDBJ databases">
        <title>Deinococcus detaillus sp. nov., isolated from humus soil in Antarctica.</title>
        <authorList>
            <person name="Zhang K."/>
        </authorList>
    </citation>
    <scope>NUCLEOTIDE SEQUENCE [LARGE SCALE GENOMIC DNA]</scope>
    <source>
        <strain evidence="9 10">H1</strain>
    </source>
</reference>
<evidence type="ECO:0000259" key="8">
    <source>
        <dbReference type="PROSITE" id="PS50850"/>
    </source>
</evidence>
<protein>
    <submittedName>
        <fullName evidence="9">MFS transporter</fullName>
    </submittedName>
</protein>
<feature type="transmembrane region" description="Helical" evidence="7">
    <location>
        <begin position="133"/>
        <end position="157"/>
    </location>
</feature>
<feature type="transmembrane region" description="Helical" evidence="7">
    <location>
        <begin position="216"/>
        <end position="239"/>
    </location>
</feature>
<evidence type="ECO:0000256" key="6">
    <source>
        <dbReference type="ARBA" id="ARBA00023136"/>
    </source>
</evidence>
<feature type="transmembrane region" description="Helical" evidence="7">
    <location>
        <begin position="306"/>
        <end position="328"/>
    </location>
</feature>
<dbReference type="InterPro" id="IPR050171">
    <property type="entry name" value="MFS_Transporters"/>
</dbReference>
<comment type="subcellular location">
    <subcellularLocation>
        <location evidence="1">Cell membrane</location>
        <topology evidence="1">Multi-pass membrane protein</topology>
    </subcellularLocation>
</comment>